<evidence type="ECO:0000256" key="4">
    <source>
        <dbReference type="ARBA" id="ARBA00022737"/>
    </source>
</evidence>
<dbReference type="PROSITE" id="PS00551">
    <property type="entry name" value="MOLYBDOPTERIN_PROK_1"/>
    <property type="match status" value="1"/>
</dbReference>
<evidence type="ECO:0000256" key="6">
    <source>
        <dbReference type="ARBA" id="ARBA00023014"/>
    </source>
</evidence>
<dbReference type="Pfam" id="PF13510">
    <property type="entry name" value="Fer2_4"/>
    <property type="match status" value="1"/>
</dbReference>
<dbReference type="GO" id="GO:0051539">
    <property type="term" value="F:4 iron, 4 sulfur cluster binding"/>
    <property type="evidence" value="ECO:0007669"/>
    <property type="project" value="UniProtKB-KW"/>
</dbReference>
<dbReference type="PROSITE" id="PS51669">
    <property type="entry name" value="4FE4S_MOW_BIS_MGD"/>
    <property type="match status" value="1"/>
</dbReference>
<dbReference type="GO" id="GO:0042773">
    <property type="term" value="P:ATP synthesis coupled electron transport"/>
    <property type="evidence" value="ECO:0007669"/>
    <property type="project" value="InterPro"/>
</dbReference>
<dbReference type="SUPFAM" id="SSF54292">
    <property type="entry name" value="2Fe-2S ferredoxin-like"/>
    <property type="match status" value="1"/>
</dbReference>
<protein>
    <submittedName>
        <fullName evidence="10">NADH dehydrogenase</fullName>
    </submittedName>
</protein>
<dbReference type="Proteomes" id="UP000065807">
    <property type="component" value="Chromosome"/>
</dbReference>
<dbReference type="PROSITE" id="PS00198">
    <property type="entry name" value="4FE4S_FER_1"/>
    <property type="match status" value="1"/>
</dbReference>
<feature type="domain" description="4Fe-4S ferredoxin-type" evidence="8">
    <location>
        <begin position="150"/>
        <end position="179"/>
    </location>
</feature>
<dbReference type="GO" id="GO:0008137">
    <property type="term" value="F:NADH dehydrogenase (ubiquinone) activity"/>
    <property type="evidence" value="ECO:0007669"/>
    <property type="project" value="InterPro"/>
</dbReference>
<dbReference type="PROSITE" id="PS00641">
    <property type="entry name" value="COMPLEX1_75K_1"/>
    <property type="match status" value="1"/>
</dbReference>
<dbReference type="InterPro" id="IPR000283">
    <property type="entry name" value="NADH_UbQ_OxRdtase_75kDa_su_CS"/>
</dbReference>
<keyword evidence="4" id="KW-0677">Repeat</keyword>
<keyword evidence="3" id="KW-0479">Metal-binding</keyword>
<feature type="domain" description="4Fe-4S ferredoxin-type" evidence="8">
    <location>
        <begin position="194"/>
        <end position="223"/>
    </location>
</feature>
<dbReference type="GO" id="GO:0046872">
    <property type="term" value="F:metal ion binding"/>
    <property type="evidence" value="ECO:0007669"/>
    <property type="project" value="UniProtKB-KW"/>
</dbReference>
<sequence>MAELARGGRRDAAEVEIRVDGREVRVPAGATLLDAIRAAGGDVPTLCYHETLEPIGACRICVVELEGSRTLVPACQRRAEPGTLVRTDTERVQTSRRMVAELLQSSADTSLAPDVERYGRAYGSRPERWRPLLDGAQEVEAPTPARVDNDLYVRDLDRCILCYRCVEACGEQVQNTFAIGVAGRGYGARIDAGFELPLPESACVYCGNCVAVCPTEALVFRGEYEMRRAGTWDEARQHVTTTTCPYCGVGCPIELHVQDNRIVKATAPVDDPTTHGYLCIKGRFGWAYVHAGLETGAGQEPDRPAAAGASPD</sequence>
<evidence type="ECO:0000313" key="11">
    <source>
        <dbReference type="Proteomes" id="UP000065807"/>
    </source>
</evidence>
<dbReference type="Pfam" id="PF12838">
    <property type="entry name" value="Fer4_7"/>
    <property type="match status" value="1"/>
</dbReference>
<proteinExistence type="predicted"/>
<evidence type="ECO:0000256" key="5">
    <source>
        <dbReference type="ARBA" id="ARBA00023004"/>
    </source>
</evidence>
<evidence type="ECO:0000256" key="3">
    <source>
        <dbReference type="ARBA" id="ARBA00022723"/>
    </source>
</evidence>
<dbReference type="InterPro" id="IPR027467">
    <property type="entry name" value="MopterinOxRdtase_cofactor_BS"/>
</dbReference>
<dbReference type="RefSeq" id="WP_198409675.1">
    <property type="nucleotide sequence ID" value="NZ_AP014924.1"/>
</dbReference>
<reference evidence="11" key="1">
    <citation type="submission" date="2015-07" db="EMBL/GenBank/DDBJ databases">
        <title>Complete genome sequence and phylogenetic analysis of Limnochorda pilosa.</title>
        <authorList>
            <person name="Watanabe M."/>
            <person name="Kojima H."/>
            <person name="Fukui M."/>
        </authorList>
    </citation>
    <scope>NUCLEOTIDE SEQUENCE [LARGE SCALE GENOMIC DNA]</scope>
    <source>
        <strain evidence="11">HC45</strain>
    </source>
</reference>
<evidence type="ECO:0000259" key="8">
    <source>
        <dbReference type="PROSITE" id="PS51379"/>
    </source>
</evidence>
<dbReference type="SUPFAM" id="SSF53706">
    <property type="entry name" value="Formate dehydrogenase/DMSO reductase, domains 1-3"/>
    <property type="match status" value="1"/>
</dbReference>
<dbReference type="InterPro" id="IPR006963">
    <property type="entry name" value="Mopterin_OxRdtase_4Fe-4S_dom"/>
</dbReference>
<evidence type="ECO:0000256" key="2">
    <source>
        <dbReference type="ARBA" id="ARBA00022485"/>
    </source>
</evidence>
<keyword evidence="2" id="KW-0004">4Fe-4S</keyword>
<organism evidence="10 11">
    <name type="scientific">Limnochorda pilosa</name>
    <dbReference type="NCBI Taxonomy" id="1555112"/>
    <lineage>
        <taxon>Bacteria</taxon>
        <taxon>Bacillati</taxon>
        <taxon>Bacillota</taxon>
        <taxon>Limnochordia</taxon>
        <taxon>Limnochordales</taxon>
        <taxon>Limnochordaceae</taxon>
        <taxon>Limnochorda</taxon>
    </lineage>
</organism>
<dbReference type="Gene3D" id="2.20.25.90">
    <property type="entry name" value="ADC-like domains"/>
    <property type="match status" value="1"/>
</dbReference>
<dbReference type="KEGG" id="lpil:LIP_0600"/>
<dbReference type="FunFam" id="3.30.70.20:FF:000035">
    <property type="entry name" value="Iron hydrogenase 1"/>
    <property type="match status" value="1"/>
</dbReference>
<feature type="domain" description="4Fe-4S Mo/W bis-MGD-type" evidence="9">
    <location>
        <begin position="237"/>
        <end position="293"/>
    </location>
</feature>
<dbReference type="InterPro" id="IPR036010">
    <property type="entry name" value="2Fe-2S_ferredoxin-like_sf"/>
</dbReference>
<feature type="domain" description="2Fe-2S ferredoxin-type" evidence="7">
    <location>
        <begin position="13"/>
        <end position="91"/>
    </location>
</feature>
<dbReference type="GO" id="GO:0016491">
    <property type="term" value="F:oxidoreductase activity"/>
    <property type="evidence" value="ECO:0007669"/>
    <property type="project" value="InterPro"/>
</dbReference>
<dbReference type="AlphaFoldDB" id="A0A0K2SHE4"/>
<keyword evidence="5" id="KW-0408">Iron</keyword>
<keyword evidence="11" id="KW-1185">Reference proteome</keyword>
<dbReference type="PANTHER" id="PTHR24960">
    <property type="entry name" value="PHOTOSYSTEM I IRON-SULFUR CENTER-RELATED"/>
    <property type="match status" value="1"/>
</dbReference>
<dbReference type="InterPro" id="IPR017900">
    <property type="entry name" value="4Fe4S_Fe_S_CS"/>
</dbReference>
<dbReference type="FunFam" id="2.20.25.90:FF:000001">
    <property type="entry name" value="Formate dehydrogenase subunit alpha"/>
    <property type="match status" value="1"/>
</dbReference>
<dbReference type="SUPFAM" id="SSF54862">
    <property type="entry name" value="4Fe-4S ferredoxins"/>
    <property type="match status" value="1"/>
</dbReference>
<evidence type="ECO:0000259" key="7">
    <source>
        <dbReference type="PROSITE" id="PS51085"/>
    </source>
</evidence>
<dbReference type="PANTHER" id="PTHR24960:SF84">
    <property type="entry name" value="HYDROGENASE SUBUNIT"/>
    <property type="match status" value="1"/>
</dbReference>
<name>A0A0K2SHE4_LIMPI</name>
<dbReference type="Pfam" id="PF04879">
    <property type="entry name" value="Molybdop_Fe4S4"/>
    <property type="match status" value="1"/>
</dbReference>
<dbReference type="EMBL" id="AP014924">
    <property type="protein sequence ID" value="BAS26457.1"/>
    <property type="molecule type" value="Genomic_DNA"/>
</dbReference>
<accession>A0A0K2SHE4</accession>
<dbReference type="Gene3D" id="3.30.70.20">
    <property type="match status" value="1"/>
</dbReference>
<evidence type="ECO:0000256" key="1">
    <source>
        <dbReference type="ARBA" id="ARBA00003532"/>
    </source>
</evidence>
<reference evidence="11" key="2">
    <citation type="journal article" date="2016" name="Int. J. Syst. Evol. Microbiol.">
        <title>Complete genome sequence and cell structure of Limnochorda pilosa, a Gram-negative spore-former within the phylum Firmicutes.</title>
        <authorList>
            <person name="Watanabe M."/>
            <person name="Kojima H."/>
            <person name="Fukui M."/>
        </authorList>
    </citation>
    <scope>NUCLEOTIDE SEQUENCE [LARGE SCALE GENOMIC DNA]</scope>
    <source>
        <strain evidence="11">HC45</strain>
    </source>
</reference>
<dbReference type="GO" id="GO:0016020">
    <property type="term" value="C:membrane"/>
    <property type="evidence" value="ECO:0007669"/>
    <property type="project" value="InterPro"/>
</dbReference>
<dbReference type="InterPro" id="IPR001041">
    <property type="entry name" value="2Fe-2S_ferredoxin-type"/>
</dbReference>
<keyword evidence="6" id="KW-0411">Iron-sulfur</keyword>
<dbReference type="InterPro" id="IPR017896">
    <property type="entry name" value="4Fe4S_Fe-S-bd"/>
</dbReference>
<evidence type="ECO:0000259" key="9">
    <source>
        <dbReference type="PROSITE" id="PS51669"/>
    </source>
</evidence>
<dbReference type="SMART" id="SM00926">
    <property type="entry name" value="Molybdop_Fe4S4"/>
    <property type="match status" value="1"/>
</dbReference>
<dbReference type="InterPro" id="IPR050157">
    <property type="entry name" value="PSI_iron-sulfur_center"/>
</dbReference>
<evidence type="ECO:0000313" key="10">
    <source>
        <dbReference type="EMBL" id="BAS26457.1"/>
    </source>
</evidence>
<dbReference type="Gene3D" id="3.10.20.740">
    <property type="match status" value="1"/>
</dbReference>
<dbReference type="PROSITE" id="PS51085">
    <property type="entry name" value="2FE2S_FER_2"/>
    <property type="match status" value="1"/>
</dbReference>
<dbReference type="CDD" id="cd00207">
    <property type="entry name" value="fer2"/>
    <property type="match status" value="1"/>
</dbReference>
<dbReference type="STRING" id="1555112.LIP_0600"/>
<gene>
    <name evidence="10" type="ORF">LIP_0600</name>
</gene>
<dbReference type="PROSITE" id="PS51379">
    <property type="entry name" value="4FE4S_FER_2"/>
    <property type="match status" value="2"/>
</dbReference>
<comment type="function">
    <text evidence="1">Ferredoxins are iron-sulfur proteins that transfer electrons in a wide variety of metabolic reactions.</text>
</comment>